<sequence>MNNSQLAFREAILKSVKGGVDAYDVPNTPQARPMIRYRPPFIQTPAHDAKGDGIWIACEQLMTKGIPYHLSICLAHHYIENYKTQLKLEEEVEFIETVYNGIDGTYFCPQVLKYIQEYLIKVDKGEIAPPEMPEAWDQWEYCYAVCKNKRPKMEDKMSAIPSLDLVKKGNTMSFFSVYDGHNGPEISSYLAAHFHHVLASQTDGDINKILNDAFLELDKRVTVRCEKEHLKSGSTVMSAIVTKEKVFLGWVGDSEAALYTKDGVRMLIKPHIPSDKNENDRIVACGGIIIPIAGELRVCGVLNLTRSLGDTQGKPMISSDPDYVELEHATTKHQNNILILASDGIWGSLNTKEIETIVDDFLATTTPEEYRQLAQTILNKAIEEGASDNLSIICVFLTPVAEVYANRT</sequence>
<dbReference type="Proteomes" id="UP000095286">
    <property type="component" value="Unplaced"/>
</dbReference>
<evidence type="ECO:0000313" key="1">
    <source>
        <dbReference type="Proteomes" id="UP000095286"/>
    </source>
</evidence>
<proteinExistence type="predicted"/>
<accession>A0AC35TKL4</accession>
<protein>
    <submittedName>
        <fullName evidence="2">PPM-type phosphatase domain-containing protein</fullName>
    </submittedName>
</protein>
<dbReference type="WBParaSite" id="RSKR_0000174400.1">
    <property type="protein sequence ID" value="RSKR_0000174400.1"/>
    <property type="gene ID" value="RSKR_0000174400"/>
</dbReference>
<evidence type="ECO:0000313" key="2">
    <source>
        <dbReference type="WBParaSite" id="RSKR_0000174400.1"/>
    </source>
</evidence>
<reference evidence="2" key="1">
    <citation type="submission" date="2016-11" db="UniProtKB">
        <authorList>
            <consortium name="WormBaseParasite"/>
        </authorList>
    </citation>
    <scope>IDENTIFICATION</scope>
    <source>
        <strain evidence="2">KR3021</strain>
    </source>
</reference>
<organism evidence="1 2">
    <name type="scientific">Rhabditophanes sp. KR3021</name>
    <dbReference type="NCBI Taxonomy" id="114890"/>
    <lineage>
        <taxon>Eukaryota</taxon>
        <taxon>Metazoa</taxon>
        <taxon>Ecdysozoa</taxon>
        <taxon>Nematoda</taxon>
        <taxon>Chromadorea</taxon>
        <taxon>Rhabditida</taxon>
        <taxon>Tylenchina</taxon>
        <taxon>Panagrolaimomorpha</taxon>
        <taxon>Strongyloidoidea</taxon>
        <taxon>Alloionematidae</taxon>
        <taxon>Rhabditophanes</taxon>
    </lineage>
</organism>
<name>A0AC35TKL4_9BILA</name>